<dbReference type="Pfam" id="PF04118">
    <property type="entry name" value="Dopey_N"/>
    <property type="match status" value="2"/>
</dbReference>
<dbReference type="PANTHER" id="PTHR14042:SF24">
    <property type="entry name" value="PROTEIN DOPEY-1 HOMOLOG"/>
    <property type="match status" value="1"/>
</dbReference>
<dbReference type="GO" id="GO:0006895">
    <property type="term" value="P:Golgi to endosome transport"/>
    <property type="evidence" value="ECO:0007669"/>
    <property type="project" value="InterPro"/>
</dbReference>
<feature type="compositionally biased region" description="Basic and acidic residues" evidence="4">
    <location>
        <begin position="306"/>
        <end position="315"/>
    </location>
</feature>
<dbReference type="InParanoid" id="A0A0V0QKM6"/>
<name>A0A0V0QKM6_PSEPJ</name>
<dbReference type="GO" id="GO:0005768">
    <property type="term" value="C:endosome"/>
    <property type="evidence" value="ECO:0007669"/>
    <property type="project" value="TreeGrafter"/>
</dbReference>
<feature type="domain" description="DOP1 N-terminal" evidence="5">
    <location>
        <begin position="10"/>
        <end position="283"/>
    </location>
</feature>
<feature type="domain" description="DOP1 N-terminal" evidence="5">
    <location>
        <begin position="419"/>
        <end position="531"/>
    </location>
</feature>
<dbReference type="InterPro" id="IPR016024">
    <property type="entry name" value="ARM-type_fold"/>
</dbReference>
<feature type="compositionally biased region" description="Polar residues" evidence="4">
    <location>
        <begin position="412"/>
        <end position="429"/>
    </location>
</feature>
<sequence>MENNRIVYTSQLNKALVYLLSVFEKNKEWADISQWLNKVEQALNDYPSPLIKDKLQLAKRLAQCLNPLLPNAIHSTTIHIYALLFKSMKLLAGKDLEEYSRLFNQDIGIYAVGLFPFYQNASTRVKDQFLDLVNDYMVPLDREIIPCLPGLLLCLVPGLEDNNEGLIKKLNLTMQNLFQAAGRRYFIGSLWMTIKRTNRGRAAAIKLLSKFIPKCEEIIREESMLKRQSTTLMSSKQGEDSKLQEIGLNIESQSDKIAQQQQIDEQIENLEQISQELKIDENKEEENNDQQEQQENESNEEQQEQDQDKNQKENQENQQDNDEQIQDENKDKKDENSQEQEQQSEEQDKQSQQNEQLQQEKQDNQEQEQNEQEQEQEQLQQQQANSNVQNNQDKKQEQQEQWQDFGNEMKQEQVQQNLQNSPQKMQQQQEENRIIKPQFRVIEQGINENIDTVNFPNKSTLVINAIIECLEDETPLVRRTILDFLIQHLSIKSNFLSDTDRMILIQALLYQMQKKDASMIKRVNTWLFGKADDDNRYNVSQEYEFVIPLLKQAFKKVFEFVPTSQENCTMPIKILQNFYMEHENLVDLTLKDISIDLGLYIYKYNEGYEFSQDIKKFGKRFLQSIPQQIQVFLNSLAEEVVFEIQEQNDDKCQEVIDLIRFTFDNLLKMENFGGETAVKSVKHTISGIFKSLSTLKIEEMDKFQFLQPCLNLIQRLVEKLEVYLQKLESEENDKFIKQDENGGNKEDENQKKQKKIEDSKLFDQAIEDFSLFFQNFTKSLGEVASKQKLKQFKSCSLILVRIQKFIYAKQNITQLPDWFKSITYLISKMKNPKISLIAIEAMIEILISEKKDKIYEILKQLILEESHAVQQKDTLISGSDYTKVTLEKLWSLLDFSFYHEQIIDLILNFSQFFPQFFKEVVINSFTILSIAEQQLAMRRFASFWKLTQHNYQKQKLLFELNKVGLFMMLDFLDHDNPLLRNASKNWLEDSSNQLYRIIDPLFEVLLIPNSNVYTTDYGQLIYTKLYDTKQVQDTFRKLKSILVNANDMFSKFICNTELSTPIQEYQKSFTSQTESFLFRNLSEGTQISVQNGGFQLVGEKKSSGKQQQQAKKMTYLDLLVLICLKYIQGSALESMGIKFYVENGAVNASSCEFLEYLISHFEEPQFSMRLCQYILDPLMKVFNHVVLNQEYVMQIQLLNLFKDQVQKQLIFSPVLSSKLFIPNILRGLNTDISYIKQQFVDFISMLLNLMCQNLFHPVLTNQIQSILYCYATLIRLYSKGPAERQQQNQVQQENQIEIQAEQGDEDFHNSFEISIILQGVTDILNYFLKIDQVNKDESIMLLHNRSHSSVMGSVASVLSLGLYSKTEQKDKIEYNFDRYKETCVCILYDIQKVLEMFIFSWYPSSEFKKVAQNFSRMGTTIYQFQQFNQFNQKLSVMIDQIKSKPGKVKGQIINSFSSLLYQYPLITMNCILKLWNQECFKEVPQFDTPFVKTQLMGNLIEILIVADLDTEFFLETLIQSDYMFRIYQGYQKKHPKEKKNIFVLNVEQAFEEARLLYFMYVYFSYKFIDGKALKKENLLTFWLQILKILKILALSKNPSTGLWIIEFIYMLSRKYSPKEILNETSFKKSLHELLSDKFLFLSNVAAQTYTFIFNQDPQDILNEQQKKKKDNNNKNQQQPTQQTITLSKYTVIAPFSPTVYEMALDYQMKIFKIDSINQGKQKKNKRILDLIQQNGKENEKTDDIMVHMFANAQTTETDEIYQKYRLYILKTIKNISLDLLQNTYAPERSDRIVSRTKEYMEPLFTIIEDKSDKNQMFLQAASEVLHSLLSKAPNLMLKEFKKGILDIFNKDNFFNQSKQTMKYWSKIIDQVLSCDKLNDQFTEYLSKLTLTGSFFSKESTINNTRIKSFKRVCFIIFSGTQDQYSNKLKALLDKISEVIKNAEQVHPSLLILILFCIRILILRLSNANLKELFKQIWPMLITILIQIYGSASEVRPEHKNPNLLLAGLKLIEILSISQFDEFQLHQWIFVFDYFGLQVSSLEEIQEQLQKLSPEYEKSNQKQNNSRNEPKKQKMTPFSFQPYLTNSLPNQEYFQYVNQSFQDEIKQSYESKNRRIIMSQSKVHDEIQLKYQAWQLCLYLISCNEQRLKIDPQLIEDLIEEDFIQLDEHVLKP</sequence>
<dbReference type="EMBL" id="LDAU01000152">
    <property type="protein sequence ID" value="KRX02740.1"/>
    <property type="molecule type" value="Genomic_DNA"/>
</dbReference>
<keyword evidence="1" id="KW-0813">Transport</keyword>
<evidence type="ECO:0000313" key="7">
    <source>
        <dbReference type="EMBL" id="KRX02740.1"/>
    </source>
</evidence>
<dbReference type="Pfam" id="PF24598">
    <property type="entry name" value="DOP1_C"/>
    <property type="match status" value="1"/>
</dbReference>
<feature type="region of interest" description="Disordered" evidence="4">
    <location>
        <begin position="2053"/>
        <end position="2073"/>
    </location>
</feature>
<evidence type="ECO:0000259" key="5">
    <source>
        <dbReference type="Pfam" id="PF04118"/>
    </source>
</evidence>
<evidence type="ECO:0000256" key="4">
    <source>
        <dbReference type="SAM" id="MobiDB-lite"/>
    </source>
</evidence>
<evidence type="ECO:0000256" key="3">
    <source>
        <dbReference type="ARBA" id="ARBA00046326"/>
    </source>
</evidence>
<organism evidence="7 8">
    <name type="scientific">Pseudocohnilembus persalinus</name>
    <name type="common">Ciliate</name>
    <dbReference type="NCBI Taxonomy" id="266149"/>
    <lineage>
        <taxon>Eukaryota</taxon>
        <taxon>Sar</taxon>
        <taxon>Alveolata</taxon>
        <taxon>Ciliophora</taxon>
        <taxon>Intramacronucleata</taxon>
        <taxon>Oligohymenophorea</taxon>
        <taxon>Scuticociliatia</taxon>
        <taxon>Philasterida</taxon>
        <taxon>Pseudocohnilembidae</taxon>
        <taxon>Pseudocohnilembus</taxon>
    </lineage>
</organism>
<dbReference type="GO" id="GO:0005802">
    <property type="term" value="C:trans-Golgi network"/>
    <property type="evidence" value="ECO:0007669"/>
    <property type="project" value="TreeGrafter"/>
</dbReference>
<accession>A0A0V0QKM6</accession>
<comment type="similarity">
    <text evidence="3">Belongs to the DOP1 family.</text>
</comment>
<evidence type="ECO:0000259" key="6">
    <source>
        <dbReference type="Pfam" id="PF24598"/>
    </source>
</evidence>
<dbReference type="InterPro" id="IPR040314">
    <property type="entry name" value="DOP1"/>
</dbReference>
<dbReference type="PANTHER" id="PTHR14042">
    <property type="entry name" value="DOPEY-RELATED"/>
    <property type="match status" value="1"/>
</dbReference>
<keyword evidence="2" id="KW-0653">Protein transport</keyword>
<dbReference type="GO" id="GO:0015031">
    <property type="term" value="P:protein transport"/>
    <property type="evidence" value="ECO:0007669"/>
    <property type="project" value="UniProtKB-KW"/>
</dbReference>
<keyword evidence="8" id="KW-1185">Reference proteome</keyword>
<dbReference type="InterPro" id="IPR007249">
    <property type="entry name" value="DOP1_N"/>
</dbReference>
<comment type="caution">
    <text evidence="7">The sequence shown here is derived from an EMBL/GenBank/DDBJ whole genome shotgun (WGS) entry which is preliminary data.</text>
</comment>
<protein>
    <submittedName>
        <fullName evidence="7">Armadillo-type fold</fullName>
    </submittedName>
</protein>
<feature type="region of interest" description="Disordered" evidence="4">
    <location>
        <begin position="282"/>
        <end position="431"/>
    </location>
</feature>
<feature type="compositionally biased region" description="Acidic residues" evidence="4">
    <location>
        <begin position="365"/>
        <end position="376"/>
    </location>
</feature>
<dbReference type="InterPro" id="IPR056457">
    <property type="entry name" value="DOP1_C"/>
</dbReference>
<evidence type="ECO:0000256" key="2">
    <source>
        <dbReference type="ARBA" id="ARBA00022927"/>
    </source>
</evidence>
<dbReference type="SUPFAM" id="SSF48371">
    <property type="entry name" value="ARM repeat"/>
    <property type="match status" value="1"/>
</dbReference>
<feature type="compositionally biased region" description="Basic and acidic residues" evidence="4">
    <location>
        <begin position="327"/>
        <end position="336"/>
    </location>
</feature>
<dbReference type="OMA" id="SKQFMTA"/>
<evidence type="ECO:0000313" key="8">
    <source>
        <dbReference type="Proteomes" id="UP000054937"/>
    </source>
</evidence>
<gene>
    <name evidence="7" type="ORF">PPERSA_02230</name>
</gene>
<dbReference type="GO" id="GO:0005829">
    <property type="term" value="C:cytosol"/>
    <property type="evidence" value="ECO:0007669"/>
    <property type="project" value="GOC"/>
</dbReference>
<evidence type="ECO:0000256" key="1">
    <source>
        <dbReference type="ARBA" id="ARBA00022448"/>
    </source>
</evidence>
<dbReference type="Proteomes" id="UP000054937">
    <property type="component" value="Unassembled WGS sequence"/>
</dbReference>
<feature type="domain" description="DOP1-like C-terminal" evidence="6">
    <location>
        <begin position="1742"/>
        <end position="2066"/>
    </location>
</feature>
<reference evidence="7 8" key="1">
    <citation type="journal article" date="2015" name="Sci. Rep.">
        <title>Genome of the facultative scuticociliatosis pathogen Pseudocohnilembus persalinus provides insight into its virulence through horizontal gene transfer.</title>
        <authorList>
            <person name="Xiong J."/>
            <person name="Wang G."/>
            <person name="Cheng J."/>
            <person name="Tian M."/>
            <person name="Pan X."/>
            <person name="Warren A."/>
            <person name="Jiang C."/>
            <person name="Yuan D."/>
            <person name="Miao W."/>
        </authorList>
    </citation>
    <scope>NUCLEOTIDE SEQUENCE [LARGE SCALE GENOMIC DNA]</scope>
    <source>
        <strain evidence="7">36N120E</strain>
    </source>
</reference>
<dbReference type="OrthoDB" id="312629at2759"/>
<proteinExistence type="inferred from homology"/>
<feature type="compositionally biased region" description="Acidic residues" evidence="4">
    <location>
        <begin position="282"/>
        <end position="305"/>
    </location>
</feature>
<feature type="compositionally biased region" description="Low complexity" evidence="4">
    <location>
        <begin position="377"/>
        <end position="391"/>
    </location>
</feature>